<name>A0ABX3NYL2_9BACT</name>
<dbReference type="EMBL" id="LWBO01000007">
    <property type="protein sequence ID" value="OQP49998.1"/>
    <property type="molecule type" value="Genomic_DNA"/>
</dbReference>
<accession>A0ABX3NYL2</accession>
<sequence>MQENNLIRSLQYLEDAGRNMLTEVRSRNRNLSTHDGEFDSWWKFYRELTPQLIDFAAQQNNEHINALVAKYQQHLTSLDNTRPTADHTSFKTLLSKMFGSSNSLSRYQQVLLLEDISNNIGNLLYQVKINAE</sequence>
<organism evidence="1 2">
    <name type="scientific">Niastella koreensis</name>
    <dbReference type="NCBI Taxonomy" id="354356"/>
    <lineage>
        <taxon>Bacteria</taxon>
        <taxon>Pseudomonadati</taxon>
        <taxon>Bacteroidota</taxon>
        <taxon>Chitinophagia</taxon>
        <taxon>Chitinophagales</taxon>
        <taxon>Chitinophagaceae</taxon>
        <taxon>Niastella</taxon>
    </lineage>
</organism>
<proteinExistence type="predicted"/>
<protein>
    <submittedName>
        <fullName evidence="1">Uncharacterized protein</fullName>
    </submittedName>
</protein>
<reference evidence="1 2" key="1">
    <citation type="submission" date="2016-04" db="EMBL/GenBank/DDBJ databases">
        <authorList>
            <person name="Chen L."/>
            <person name="Zhuang W."/>
            <person name="Wang G."/>
        </authorList>
    </citation>
    <scope>NUCLEOTIDE SEQUENCE [LARGE SCALE GENOMIC DNA]</scope>
    <source>
        <strain evidence="2">GR20</strain>
    </source>
</reference>
<gene>
    <name evidence="1" type="ORF">A4D02_26520</name>
</gene>
<evidence type="ECO:0000313" key="2">
    <source>
        <dbReference type="Proteomes" id="UP000192277"/>
    </source>
</evidence>
<dbReference type="RefSeq" id="WP_014219308.1">
    <property type="nucleotide sequence ID" value="NZ_LWBO01000007.1"/>
</dbReference>
<evidence type="ECO:0000313" key="1">
    <source>
        <dbReference type="EMBL" id="OQP49998.1"/>
    </source>
</evidence>
<keyword evidence="2" id="KW-1185">Reference proteome</keyword>
<dbReference type="Proteomes" id="UP000192277">
    <property type="component" value="Unassembled WGS sequence"/>
</dbReference>
<comment type="caution">
    <text evidence="1">The sequence shown here is derived from an EMBL/GenBank/DDBJ whole genome shotgun (WGS) entry which is preliminary data.</text>
</comment>